<protein>
    <submittedName>
        <fullName evidence="1">Uncharacterized protein</fullName>
    </submittedName>
</protein>
<proteinExistence type="predicted"/>
<dbReference type="Proteomes" id="UP000440732">
    <property type="component" value="Unassembled WGS sequence"/>
</dbReference>
<name>A0A6A3P7W8_9STRA</name>
<dbReference type="AlphaFoldDB" id="A0A6A3P7W8"/>
<dbReference type="EMBL" id="QXGA01013429">
    <property type="protein sequence ID" value="KAE9053053.1"/>
    <property type="molecule type" value="Genomic_DNA"/>
</dbReference>
<sequence>MHFQPLAFDEKVAWYNNSGSNFQQLGSSTAIPKAPQPQNVHEVVAACQTLELFASEYFSTDLKASITALVALVTGLARSHVWEADDLPLLVYWINVTLEDYGHQVCQATLVPGEF</sequence>
<evidence type="ECO:0000313" key="1">
    <source>
        <dbReference type="EMBL" id="KAE9053053.1"/>
    </source>
</evidence>
<reference evidence="1 2" key="1">
    <citation type="submission" date="2018-08" db="EMBL/GenBank/DDBJ databases">
        <title>Genomic investigation of the strawberry pathogen Phytophthora fragariae indicates pathogenicity is determined by transcriptional variation in three key races.</title>
        <authorList>
            <person name="Adams T.M."/>
            <person name="Armitage A.D."/>
            <person name="Sobczyk M.K."/>
            <person name="Bates H.J."/>
            <person name="Dunwell J.M."/>
            <person name="Nellist C.F."/>
            <person name="Harrison R.J."/>
        </authorList>
    </citation>
    <scope>NUCLEOTIDE SEQUENCE [LARGE SCALE GENOMIC DNA]</scope>
    <source>
        <strain evidence="1 2">NOV-5</strain>
    </source>
</reference>
<comment type="caution">
    <text evidence="1">The sequence shown here is derived from an EMBL/GenBank/DDBJ whole genome shotgun (WGS) entry which is preliminary data.</text>
</comment>
<evidence type="ECO:0000313" key="2">
    <source>
        <dbReference type="Proteomes" id="UP000440732"/>
    </source>
</evidence>
<accession>A0A6A3P7W8</accession>
<organism evidence="1 2">
    <name type="scientific">Phytophthora fragariae</name>
    <dbReference type="NCBI Taxonomy" id="53985"/>
    <lineage>
        <taxon>Eukaryota</taxon>
        <taxon>Sar</taxon>
        <taxon>Stramenopiles</taxon>
        <taxon>Oomycota</taxon>
        <taxon>Peronosporomycetes</taxon>
        <taxon>Peronosporales</taxon>
        <taxon>Peronosporaceae</taxon>
        <taxon>Phytophthora</taxon>
    </lineage>
</organism>
<gene>
    <name evidence="1" type="ORF">PF006_g33680</name>
</gene>